<dbReference type="GO" id="GO:0016020">
    <property type="term" value="C:membrane"/>
    <property type="evidence" value="ECO:0007669"/>
    <property type="project" value="UniProtKB-SubCell"/>
</dbReference>
<dbReference type="HOGENOM" id="CLU_088054_0_0_1"/>
<feature type="transmembrane region" description="Helical" evidence="6">
    <location>
        <begin position="102"/>
        <end position="119"/>
    </location>
</feature>
<evidence type="ECO:0000256" key="6">
    <source>
        <dbReference type="SAM" id="Phobius"/>
    </source>
</evidence>
<evidence type="ECO:0000313" key="9">
    <source>
        <dbReference type="EMBL" id="ABO94051.1"/>
    </source>
</evidence>
<keyword evidence="2 5" id="KW-0812">Transmembrane</keyword>
<dbReference type="GeneID" id="4999428"/>
<feature type="chain" id="PRO_5002672938" description="TLC domain-containing protein" evidence="7">
    <location>
        <begin position="30"/>
        <end position="219"/>
    </location>
</feature>
<evidence type="ECO:0000256" key="4">
    <source>
        <dbReference type="ARBA" id="ARBA00023136"/>
    </source>
</evidence>
<dbReference type="PANTHER" id="PTHR13439:SF0">
    <property type="entry name" value="TOPOISOMERASE I DAMAGE AFFECTED PROTEIN 4"/>
    <property type="match status" value="1"/>
</dbReference>
<evidence type="ECO:0000256" key="3">
    <source>
        <dbReference type="ARBA" id="ARBA00022989"/>
    </source>
</evidence>
<organism evidence="9 10">
    <name type="scientific">Ostreococcus lucimarinus (strain CCE9901)</name>
    <dbReference type="NCBI Taxonomy" id="436017"/>
    <lineage>
        <taxon>Eukaryota</taxon>
        <taxon>Viridiplantae</taxon>
        <taxon>Chlorophyta</taxon>
        <taxon>Mamiellophyceae</taxon>
        <taxon>Mamiellales</taxon>
        <taxon>Bathycoccaceae</taxon>
        <taxon>Ostreococcus</taxon>
    </lineage>
</organism>
<feature type="signal peptide" evidence="7">
    <location>
        <begin position="1"/>
        <end position="29"/>
    </location>
</feature>
<feature type="transmembrane region" description="Helical" evidence="6">
    <location>
        <begin position="73"/>
        <end position="90"/>
    </location>
</feature>
<feature type="transmembrane region" description="Helical" evidence="6">
    <location>
        <begin position="131"/>
        <end position="154"/>
    </location>
</feature>
<keyword evidence="7" id="KW-0732">Signal</keyword>
<gene>
    <name evidence="9" type="ORF">OSTLU_13626</name>
</gene>
<evidence type="ECO:0000256" key="7">
    <source>
        <dbReference type="SAM" id="SignalP"/>
    </source>
</evidence>
<dbReference type="OrthoDB" id="10266980at2759"/>
<feature type="transmembrane region" description="Helical" evidence="6">
    <location>
        <begin position="174"/>
        <end position="196"/>
    </location>
</feature>
<dbReference type="AlphaFoldDB" id="A4RQM6"/>
<name>A4RQM6_OSTLU</name>
<evidence type="ECO:0000259" key="8">
    <source>
        <dbReference type="PROSITE" id="PS50922"/>
    </source>
</evidence>
<keyword evidence="4 5" id="KW-0472">Membrane</keyword>
<dbReference type="KEGG" id="olu:OSTLU_13626"/>
<dbReference type="Proteomes" id="UP000001568">
    <property type="component" value="Chromosome 1"/>
</dbReference>
<evidence type="ECO:0000313" key="10">
    <source>
        <dbReference type="Proteomes" id="UP000001568"/>
    </source>
</evidence>
<dbReference type="Gramene" id="ABO94051">
    <property type="protein sequence ID" value="ABO94051"/>
    <property type="gene ID" value="OSTLU_13626"/>
</dbReference>
<dbReference type="Pfam" id="PF03798">
    <property type="entry name" value="TRAM_LAG1_CLN8"/>
    <property type="match status" value="1"/>
</dbReference>
<dbReference type="GO" id="GO:0005783">
    <property type="term" value="C:endoplasmic reticulum"/>
    <property type="evidence" value="ECO:0007669"/>
    <property type="project" value="TreeGrafter"/>
</dbReference>
<proteinExistence type="predicted"/>
<dbReference type="PROSITE" id="PS50922">
    <property type="entry name" value="TLC"/>
    <property type="match status" value="1"/>
</dbReference>
<evidence type="ECO:0000256" key="2">
    <source>
        <dbReference type="ARBA" id="ARBA00022692"/>
    </source>
</evidence>
<dbReference type="EMBL" id="CP000581">
    <property type="protein sequence ID" value="ABO94051.1"/>
    <property type="molecule type" value="Genomic_DNA"/>
</dbReference>
<accession>A4RQM6</accession>
<keyword evidence="10" id="KW-1185">Reference proteome</keyword>
<dbReference type="InterPro" id="IPR050846">
    <property type="entry name" value="TLCD"/>
</dbReference>
<sequence length="219" mass="24849">MDFGVRCASSAWGLLCGVWSAALLRKALKTSTDTLSRMYASPPLEGCEELVCLAVGYFMYDAIVSHKHYGMQYFLHAVISVVTFLAPQFMPKGFLHMYAANFLLWEATLPFLAARYIMIKAGMGSTRVFKIVELTGFGLWVFIRFFIGVPMMYLYFSDAYSMFKAGKASPLWLYIWYTFASAALQLMNVIWLTAIIKTLFTKSRTTVTPENFGQNNKKE</sequence>
<keyword evidence="3 6" id="KW-1133">Transmembrane helix</keyword>
<dbReference type="InterPro" id="IPR006634">
    <property type="entry name" value="TLC-dom"/>
</dbReference>
<evidence type="ECO:0000256" key="1">
    <source>
        <dbReference type="ARBA" id="ARBA00004141"/>
    </source>
</evidence>
<feature type="domain" description="TLC" evidence="8">
    <location>
        <begin position="1"/>
        <end position="204"/>
    </location>
</feature>
<reference evidence="9 10" key="1">
    <citation type="journal article" date="2007" name="Proc. Natl. Acad. Sci. U.S.A.">
        <title>The tiny eukaryote Ostreococcus provides genomic insights into the paradox of plankton speciation.</title>
        <authorList>
            <person name="Palenik B."/>
            <person name="Grimwood J."/>
            <person name="Aerts A."/>
            <person name="Rouze P."/>
            <person name="Salamov A."/>
            <person name="Putnam N."/>
            <person name="Dupont C."/>
            <person name="Jorgensen R."/>
            <person name="Derelle E."/>
            <person name="Rombauts S."/>
            <person name="Zhou K."/>
            <person name="Otillar R."/>
            <person name="Merchant S.S."/>
            <person name="Podell S."/>
            <person name="Gaasterland T."/>
            <person name="Napoli C."/>
            <person name="Gendler K."/>
            <person name="Manuell A."/>
            <person name="Tai V."/>
            <person name="Vallon O."/>
            <person name="Piganeau G."/>
            <person name="Jancek S."/>
            <person name="Heijde M."/>
            <person name="Jabbari K."/>
            <person name="Bowler C."/>
            <person name="Lohr M."/>
            <person name="Robbens S."/>
            <person name="Werner G."/>
            <person name="Dubchak I."/>
            <person name="Pazour G.J."/>
            <person name="Ren Q."/>
            <person name="Paulsen I."/>
            <person name="Delwiche C."/>
            <person name="Schmutz J."/>
            <person name="Rokhsar D."/>
            <person name="Van de Peer Y."/>
            <person name="Moreau H."/>
            <person name="Grigoriev I.V."/>
        </authorList>
    </citation>
    <scope>NUCLEOTIDE SEQUENCE [LARGE SCALE GENOMIC DNA]</scope>
    <source>
        <strain evidence="9 10">CCE9901</strain>
    </source>
</reference>
<dbReference type="GO" id="GO:0055088">
    <property type="term" value="P:lipid homeostasis"/>
    <property type="evidence" value="ECO:0007669"/>
    <property type="project" value="TreeGrafter"/>
</dbReference>
<evidence type="ECO:0000256" key="5">
    <source>
        <dbReference type="PROSITE-ProRule" id="PRU00205"/>
    </source>
</evidence>
<dbReference type="eggNOG" id="KOG4561">
    <property type="taxonomic scope" value="Eukaryota"/>
</dbReference>
<dbReference type="PANTHER" id="PTHR13439">
    <property type="entry name" value="CT120 PROTEIN"/>
    <property type="match status" value="1"/>
</dbReference>
<comment type="subcellular location">
    <subcellularLocation>
        <location evidence="1">Membrane</location>
        <topology evidence="1">Multi-pass membrane protein</topology>
    </subcellularLocation>
</comment>
<dbReference type="SMART" id="SM00724">
    <property type="entry name" value="TLC"/>
    <property type="match status" value="1"/>
</dbReference>
<dbReference type="OMA" id="PMMYLYF"/>
<protein>
    <recommendedName>
        <fullName evidence="8">TLC domain-containing protein</fullName>
    </recommendedName>
</protein>
<dbReference type="RefSeq" id="XP_001415759.1">
    <property type="nucleotide sequence ID" value="XM_001415722.1"/>
</dbReference>